<keyword evidence="2 4" id="KW-0396">Initiation factor</keyword>
<dbReference type="InterPro" id="IPR001288">
    <property type="entry name" value="Translation_initiation_fac_3"/>
</dbReference>
<evidence type="ECO:0000256" key="4">
    <source>
        <dbReference type="HAMAP-Rule" id="MF_00080"/>
    </source>
</evidence>
<name>A0A1T4QW39_9FIRM</name>
<evidence type="ECO:0000256" key="1">
    <source>
        <dbReference type="ARBA" id="ARBA00005439"/>
    </source>
</evidence>
<evidence type="ECO:0000313" key="10">
    <source>
        <dbReference type="Proteomes" id="UP000190625"/>
    </source>
</evidence>
<dbReference type="Pfam" id="PF05198">
    <property type="entry name" value="IF3_N"/>
    <property type="match status" value="1"/>
</dbReference>
<dbReference type="GO" id="GO:0043022">
    <property type="term" value="F:ribosome binding"/>
    <property type="evidence" value="ECO:0007669"/>
    <property type="project" value="UniProtKB-ARBA"/>
</dbReference>
<sequence>MYKISKDLRVNERIKAREVRVIGNEGDQIGIMPLKKGLNLAKERGLDLVQVAPNANPPVCRILDYGKYKYEQAKKAKEAKKNQNVMNVKEVQMSVKIEEHDFNVKLDMAERFLDNKDKVKVKIKFRGREITHKELGYDLMEDFYAELGDKAKMESKPNMEGRNMIMILTPESDK</sequence>
<evidence type="ECO:0000313" key="9">
    <source>
        <dbReference type="EMBL" id="SKA07972.1"/>
    </source>
</evidence>
<dbReference type="PROSITE" id="PS00938">
    <property type="entry name" value="IF3"/>
    <property type="match status" value="1"/>
</dbReference>
<dbReference type="EMBL" id="FUWM01000034">
    <property type="protein sequence ID" value="SKA07972.1"/>
    <property type="molecule type" value="Genomic_DNA"/>
</dbReference>
<dbReference type="GO" id="GO:0005829">
    <property type="term" value="C:cytosol"/>
    <property type="evidence" value="ECO:0007669"/>
    <property type="project" value="TreeGrafter"/>
</dbReference>
<organism evidence="9 10">
    <name type="scientific">Selenihalanaerobacter shriftii</name>
    <dbReference type="NCBI Taxonomy" id="142842"/>
    <lineage>
        <taxon>Bacteria</taxon>
        <taxon>Bacillati</taxon>
        <taxon>Bacillota</taxon>
        <taxon>Clostridia</taxon>
        <taxon>Halanaerobiales</taxon>
        <taxon>Halobacteroidaceae</taxon>
        <taxon>Selenihalanaerobacter</taxon>
    </lineage>
</organism>
<dbReference type="GO" id="GO:0003743">
    <property type="term" value="F:translation initiation factor activity"/>
    <property type="evidence" value="ECO:0007669"/>
    <property type="project" value="UniProtKB-UniRule"/>
</dbReference>
<dbReference type="SUPFAM" id="SSF54364">
    <property type="entry name" value="Translation initiation factor IF3, N-terminal domain"/>
    <property type="match status" value="1"/>
</dbReference>
<dbReference type="PANTHER" id="PTHR10938">
    <property type="entry name" value="TRANSLATION INITIATION FACTOR IF-3"/>
    <property type="match status" value="1"/>
</dbReference>
<evidence type="ECO:0000256" key="3">
    <source>
        <dbReference type="ARBA" id="ARBA00022917"/>
    </source>
</evidence>
<protein>
    <recommendedName>
        <fullName evidence="4 5">Translation initiation factor IF-3</fullName>
    </recommendedName>
</protein>
<dbReference type="InterPro" id="IPR019815">
    <property type="entry name" value="Translation_initiation_fac_3_C"/>
</dbReference>
<feature type="domain" description="Translation initiation factor 3 N-terminal" evidence="8">
    <location>
        <begin position="10"/>
        <end position="79"/>
    </location>
</feature>
<dbReference type="HAMAP" id="MF_00080">
    <property type="entry name" value="IF_3"/>
    <property type="match status" value="1"/>
</dbReference>
<reference evidence="10" key="1">
    <citation type="submission" date="2017-02" db="EMBL/GenBank/DDBJ databases">
        <authorList>
            <person name="Varghese N."/>
            <person name="Submissions S."/>
        </authorList>
    </citation>
    <scope>NUCLEOTIDE SEQUENCE [LARGE SCALE GENOMIC DNA]</scope>
    <source>
        <strain evidence="10">ATCC BAA-73</strain>
    </source>
</reference>
<dbReference type="STRING" id="142842.SAMN02745118_02716"/>
<dbReference type="SUPFAM" id="SSF55200">
    <property type="entry name" value="Translation initiation factor IF3, C-terminal domain"/>
    <property type="match status" value="1"/>
</dbReference>
<dbReference type="InterPro" id="IPR036788">
    <property type="entry name" value="T_IF-3_C_sf"/>
</dbReference>
<accession>A0A1T4QW39</accession>
<comment type="subcellular location">
    <subcellularLocation>
        <location evidence="4 6">Cytoplasm</location>
    </subcellularLocation>
</comment>
<comment type="function">
    <text evidence="4 6">IF-3 binds to the 30S ribosomal subunit and shifts the equilibrium between 70S ribosomes and their 50S and 30S subunits in favor of the free subunits, thus enhancing the availability of 30S subunits on which protein synthesis initiation begins.</text>
</comment>
<dbReference type="FunFam" id="3.30.110.10:FF:000001">
    <property type="entry name" value="Translation initiation factor IF-3"/>
    <property type="match status" value="1"/>
</dbReference>
<dbReference type="Proteomes" id="UP000190625">
    <property type="component" value="Unassembled WGS sequence"/>
</dbReference>
<evidence type="ECO:0000259" key="8">
    <source>
        <dbReference type="Pfam" id="PF05198"/>
    </source>
</evidence>
<evidence type="ECO:0000256" key="6">
    <source>
        <dbReference type="RuleBase" id="RU000646"/>
    </source>
</evidence>
<feature type="domain" description="Translation initiation factor 3 C-terminal" evidence="7">
    <location>
        <begin position="87"/>
        <end position="170"/>
    </location>
</feature>
<dbReference type="GO" id="GO:0032790">
    <property type="term" value="P:ribosome disassembly"/>
    <property type="evidence" value="ECO:0007669"/>
    <property type="project" value="TreeGrafter"/>
</dbReference>
<evidence type="ECO:0000259" key="7">
    <source>
        <dbReference type="Pfam" id="PF00707"/>
    </source>
</evidence>
<evidence type="ECO:0000256" key="5">
    <source>
        <dbReference type="NCBIfam" id="TIGR00168"/>
    </source>
</evidence>
<dbReference type="InterPro" id="IPR019813">
    <property type="entry name" value="Translation_initiation_fac3_CS"/>
</dbReference>
<dbReference type="PANTHER" id="PTHR10938:SF0">
    <property type="entry name" value="TRANSLATION INITIATION FACTOR IF-3, MITOCHONDRIAL"/>
    <property type="match status" value="1"/>
</dbReference>
<keyword evidence="3 4" id="KW-0648">Protein biosynthesis</keyword>
<dbReference type="InterPro" id="IPR036787">
    <property type="entry name" value="T_IF-3_N_sf"/>
</dbReference>
<dbReference type="NCBIfam" id="TIGR00168">
    <property type="entry name" value="infC"/>
    <property type="match status" value="1"/>
</dbReference>
<keyword evidence="10" id="KW-1185">Reference proteome</keyword>
<dbReference type="AlphaFoldDB" id="A0A1T4QW39"/>
<proteinExistence type="inferred from homology"/>
<comment type="subunit">
    <text evidence="4 6">Monomer.</text>
</comment>
<dbReference type="Pfam" id="PF00707">
    <property type="entry name" value="IF3_C"/>
    <property type="match status" value="1"/>
</dbReference>
<dbReference type="Gene3D" id="3.30.110.10">
    <property type="entry name" value="Translation initiation factor 3 (IF-3), C-terminal domain"/>
    <property type="match status" value="1"/>
</dbReference>
<dbReference type="InterPro" id="IPR019814">
    <property type="entry name" value="Translation_initiation_fac_3_N"/>
</dbReference>
<evidence type="ECO:0000256" key="2">
    <source>
        <dbReference type="ARBA" id="ARBA00022540"/>
    </source>
</evidence>
<keyword evidence="4" id="KW-0963">Cytoplasm</keyword>
<dbReference type="Gene3D" id="3.10.20.80">
    <property type="entry name" value="Translation initiation factor 3 (IF-3), N-terminal domain"/>
    <property type="match status" value="1"/>
</dbReference>
<dbReference type="GO" id="GO:0016020">
    <property type="term" value="C:membrane"/>
    <property type="evidence" value="ECO:0007669"/>
    <property type="project" value="TreeGrafter"/>
</dbReference>
<comment type="similarity">
    <text evidence="1 4 6">Belongs to the IF-3 family.</text>
</comment>
<gene>
    <name evidence="4" type="primary">infC</name>
    <name evidence="9" type="ORF">SAMN02745118_02716</name>
</gene>
<dbReference type="FunFam" id="3.10.20.80:FF:000001">
    <property type="entry name" value="Translation initiation factor IF-3"/>
    <property type="match status" value="1"/>
</dbReference>